<reference evidence="2 3" key="1">
    <citation type="submission" date="2015-11" db="EMBL/GenBank/DDBJ databases">
        <title>Exploring the genomic traits of fungus-feeding bacterial genus Collimonas.</title>
        <authorList>
            <person name="Song C."/>
            <person name="Schmidt R."/>
            <person name="de Jager V."/>
            <person name="Krzyzanowska D."/>
            <person name="Jongedijk E."/>
            <person name="Cankar K."/>
            <person name="Beekwilder J."/>
            <person name="van Veen A."/>
            <person name="de Boer W."/>
            <person name="van Veen J.A."/>
            <person name="Garbeva P."/>
        </authorList>
    </citation>
    <scope>NUCLEOTIDE SEQUENCE [LARGE SCALE GENOMIC DNA]</scope>
    <source>
        <strain evidence="2 3">Ter6</strain>
    </source>
</reference>
<dbReference type="PATRIC" id="fig|158899.10.peg.144"/>
<dbReference type="OrthoDB" id="8756450at2"/>
<sequence>MIRVAAFAIAAIAALPAWANCAVADALIDRYGISFSGFTQALPRVSAPAEAQDTSLLAIVLPNQNGRVADGYNHEAWINKEQKRAWILRTGGFAGVYEWYGPAVLPNADFSGCVTEPRRLPPPASTGRQG</sequence>
<evidence type="ECO:0000313" key="3">
    <source>
        <dbReference type="Proteomes" id="UP000072421"/>
    </source>
</evidence>
<proteinExistence type="predicted"/>
<gene>
    <name evidence="2" type="ORF">CFter6_0146</name>
</gene>
<dbReference type="EMBL" id="CP013232">
    <property type="protein sequence ID" value="AMO92877.1"/>
    <property type="molecule type" value="Genomic_DNA"/>
</dbReference>
<evidence type="ECO:0000256" key="1">
    <source>
        <dbReference type="SAM" id="SignalP"/>
    </source>
</evidence>
<feature type="signal peptide" evidence="1">
    <location>
        <begin position="1"/>
        <end position="19"/>
    </location>
</feature>
<accession>A0A127P559</accession>
<dbReference type="Proteomes" id="UP000072421">
    <property type="component" value="Chromosome"/>
</dbReference>
<dbReference type="RefSeq" id="WP_061538296.1">
    <property type="nucleotide sequence ID" value="NZ_CP013232.1"/>
</dbReference>
<protein>
    <submittedName>
        <fullName evidence="2">Uncharacterized protein</fullName>
    </submittedName>
</protein>
<feature type="chain" id="PRO_5007276597" evidence="1">
    <location>
        <begin position="20"/>
        <end position="130"/>
    </location>
</feature>
<evidence type="ECO:0000313" key="2">
    <source>
        <dbReference type="EMBL" id="AMO92877.1"/>
    </source>
</evidence>
<keyword evidence="1" id="KW-0732">Signal</keyword>
<name>A0A127P559_9BURK</name>
<organism evidence="2">
    <name type="scientific">Collimonas fungivorans</name>
    <dbReference type="NCBI Taxonomy" id="158899"/>
    <lineage>
        <taxon>Bacteria</taxon>
        <taxon>Pseudomonadati</taxon>
        <taxon>Pseudomonadota</taxon>
        <taxon>Betaproteobacteria</taxon>
        <taxon>Burkholderiales</taxon>
        <taxon>Oxalobacteraceae</taxon>
        <taxon>Collimonas</taxon>
    </lineage>
</organism>
<dbReference type="AlphaFoldDB" id="A0A127P559"/>